<reference evidence="2" key="3">
    <citation type="journal article" date="2017" name="Plant Physiol. Biochem.">
        <title>Differential oxidative and antioxidative response of duckweed Lemna minor toward plant growth promoting/inhibiting bacteria.</title>
        <authorList>
            <person name="Ishizawa H."/>
            <person name="Kuroda M."/>
            <person name="Morikawa M."/>
            <person name="Ike M."/>
        </authorList>
    </citation>
    <scope>NUCLEOTIDE SEQUENCE [LARGE SCALE GENOMIC DNA]</scope>
    <source>
        <strain evidence="2">H3</strain>
    </source>
</reference>
<accession>A0A3G9GIP1</accession>
<protein>
    <submittedName>
        <fullName evidence="1">Uncharacterized protein</fullName>
    </submittedName>
</protein>
<sequence>MDKSNTPFVVDCVVRGAKFSVVALCIAQVVKAAIQVLPHMLH</sequence>
<organism evidence="1 2">
    <name type="scientific">Aquitalea magnusonii</name>
    <dbReference type="NCBI Taxonomy" id="332411"/>
    <lineage>
        <taxon>Bacteria</taxon>
        <taxon>Pseudomonadati</taxon>
        <taxon>Pseudomonadota</taxon>
        <taxon>Betaproteobacteria</taxon>
        <taxon>Neisseriales</taxon>
        <taxon>Chromobacteriaceae</taxon>
        <taxon>Aquitalea</taxon>
    </lineage>
</organism>
<keyword evidence="2" id="KW-1185">Reference proteome</keyword>
<name>A0A3G9GIP1_9NEIS</name>
<evidence type="ECO:0000313" key="2">
    <source>
        <dbReference type="Proteomes" id="UP000198290"/>
    </source>
</evidence>
<dbReference type="Proteomes" id="UP000198290">
    <property type="component" value="Chromosome"/>
</dbReference>
<reference evidence="2" key="1">
    <citation type="journal article" date="2017" name="Biotechnol. Biofuels">
        <title>Evaluation of environmental bacterial communities as a factor affecting the growth of duckweed Lemna minor.</title>
        <authorList>
            <person name="Ishizawa H."/>
            <person name="Kuroda M."/>
            <person name="Morikawa M."/>
            <person name="Ike M."/>
        </authorList>
    </citation>
    <scope>NUCLEOTIDE SEQUENCE [LARGE SCALE GENOMIC DNA]</scope>
    <source>
        <strain evidence="2">H3</strain>
    </source>
</reference>
<dbReference type="KEGG" id="amah:DLM_1771"/>
<gene>
    <name evidence="1" type="ORF">DLM_1771</name>
</gene>
<proteinExistence type="predicted"/>
<reference evidence="1 2" key="2">
    <citation type="journal article" date="2017" name="Genome Announc.">
        <title>Draft genome sequence of Aquitalea magnusonii strain H3, a plant growth-promoting bacterium of duckweed Lemna minor.</title>
        <authorList>
            <person name="Ishizawa H."/>
            <person name="Kuroda M."/>
            <person name="Ike M."/>
        </authorList>
    </citation>
    <scope>NUCLEOTIDE SEQUENCE [LARGE SCALE GENOMIC DNA]</scope>
    <source>
        <strain evidence="1 2">H3</strain>
    </source>
</reference>
<evidence type="ECO:0000313" key="1">
    <source>
        <dbReference type="EMBL" id="BBF85387.1"/>
    </source>
</evidence>
<dbReference type="EMBL" id="AP018823">
    <property type="protein sequence ID" value="BBF85387.1"/>
    <property type="molecule type" value="Genomic_DNA"/>
</dbReference>
<dbReference type="AlphaFoldDB" id="A0A3G9GIP1"/>